<sequence length="282" mass="30542">MADGPELVRHEVDDVGVMTVTLDDPENRNGWSPNMENAYFAVLDAAAVDPAVRVVVLTGAGRSFCPGLAMSRLTSNAGQGLRIADRRPQYTPRLFPKPLIAAINGACAGIGLVQALQCDVRFAVRGAKFTTAFSRRGLSAEYNLAWVLPRLIGTENALDLLLSARTFLAEEAHALGLVSRLSEPDQTLTDALAYARDLAVNCAPTAMSVIRQQVYADLDVDFNEGLRRSFAAMAFMNSQPDMVEGVASFKERRPPNFRPLPADFDPAAVLDITPEPFPRPPA</sequence>
<dbReference type="EC" id="4.2.1.17" evidence="2"/>
<evidence type="ECO:0000256" key="1">
    <source>
        <dbReference type="ARBA" id="ARBA00005254"/>
    </source>
</evidence>
<dbReference type="Gene3D" id="1.10.12.10">
    <property type="entry name" value="Lyase 2-enoyl-coa Hydratase, Chain A, domain 2"/>
    <property type="match status" value="1"/>
</dbReference>
<dbReference type="AlphaFoldDB" id="A0A2I2KNF4"/>
<organism evidence="2 3">
    <name type="scientific">Frankia canadensis</name>
    <dbReference type="NCBI Taxonomy" id="1836972"/>
    <lineage>
        <taxon>Bacteria</taxon>
        <taxon>Bacillati</taxon>
        <taxon>Actinomycetota</taxon>
        <taxon>Actinomycetes</taxon>
        <taxon>Frankiales</taxon>
        <taxon>Frankiaceae</taxon>
        <taxon>Frankia</taxon>
    </lineage>
</organism>
<accession>A0A2I2KNF4</accession>
<proteinExistence type="inferred from homology"/>
<dbReference type="InterPro" id="IPR014748">
    <property type="entry name" value="Enoyl-CoA_hydra_C"/>
</dbReference>
<dbReference type="Pfam" id="PF00378">
    <property type="entry name" value="ECH_1"/>
    <property type="match status" value="1"/>
</dbReference>
<dbReference type="SUPFAM" id="SSF52096">
    <property type="entry name" value="ClpP/crotonase"/>
    <property type="match status" value="1"/>
</dbReference>
<dbReference type="PANTHER" id="PTHR43459:SF1">
    <property type="entry name" value="EG:BACN32G11.4 PROTEIN"/>
    <property type="match status" value="1"/>
</dbReference>
<dbReference type="InterPro" id="IPR001753">
    <property type="entry name" value="Enoyl-CoA_hydra/iso"/>
</dbReference>
<dbReference type="GO" id="GO:0004300">
    <property type="term" value="F:enoyl-CoA hydratase activity"/>
    <property type="evidence" value="ECO:0007669"/>
    <property type="project" value="UniProtKB-EC"/>
</dbReference>
<name>A0A2I2KNF4_9ACTN</name>
<comment type="similarity">
    <text evidence="1">Belongs to the enoyl-CoA hydratase/isomerase family.</text>
</comment>
<keyword evidence="3" id="KW-1185">Reference proteome</keyword>
<keyword evidence="2" id="KW-0456">Lyase</keyword>
<dbReference type="CDD" id="cd06558">
    <property type="entry name" value="crotonase-like"/>
    <property type="match status" value="1"/>
</dbReference>
<gene>
    <name evidence="2" type="ORF">FRACA_1750007</name>
</gene>
<dbReference type="Proteomes" id="UP000234331">
    <property type="component" value="Unassembled WGS sequence"/>
</dbReference>
<dbReference type="InterPro" id="IPR029045">
    <property type="entry name" value="ClpP/crotonase-like_dom_sf"/>
</dbReference>
<dbReference type="EMBL" id="FZMO01000085">
    <property type="protein sequence ID" value="SNQ47179.1"/>
    <property type="molecule type" value="Genomic_DNA"/>
</dbReference>
<dbReference type="PANTHER" id="PTHR43459">
    <property type="entry name" value="ENOYL-COA HYDRATASE"/>
    <property type="match status" value="1"/>
</dbReference>
<reference evidence="2 3" key="1">
    <citation type="submission" date="2017-06" db="EMBL/GenBank/DDBJ databases">
        <authorList>
            <person name="Kim H.J."/>
            <person name="Triplett B.A."/>
        </authorList>
    </citation>
    <scope>NUCLEOTIDE SEQUENCE [LARGE SCALE GENOMIC DNA]</scope>
    <source>
        <strain evidence="2">FRACA_ARgP5</strain>
    </source>
</reference>
<dbReference type="RefSeq" id="WP_243407343.1">
    <property type="nucleotide sequence ID" value="NZ_FZMO01000085.1"/>
</dbReference>
<dbReference type="Gene3D" id="3.90.226.10">
    <property type="entry name" value="2-enoyl-CoA Hydratase, Chain A, domain 1"/>
    <property type="match status" value="1"/>
</dbReference>
<protein>
    <submittedName>
        <fullName evidence="2">Enoyl-CoA hydratase</fullName>
        <ecNumber evidence="2">4.2.1.17</ecNumber>
    </submittedName>
</protein>
<evidence type="ECO:0000313" key="2">
    <source>
        <dbReference type="EMBL" id="SNQ47179.1"/>
    </source>
</evidence>
<evidence type="ECO:0000313" key="3">
    <source>
        <dbReference type="Proteomes" id="UP000234331"/>
    </source>
</evidence>